<dbReference type="InterPro" id="IPR022212">
    <property type="entry name" value="DUF3741"/>
</dbReference>
<proteinExistence type="predicted"/>
<name>A0AAD6KK52_9ROSI</name>
<dbReference type="Proteomes" id="UP001162972">
    <property type="component" value="Chromosome 16"/>
</dbReference>
<comment type="caution">
    <text evidence="3">The sequence shown here is derived from an EMBL/GenBank/DDBJ whole genome shotgun (WGS) entry which is preliminary data.</text>
</comment>
<dbReference type="PANTHER" id="PTHR47071:SF2">
    <property type="entry name" value="PROTEIN TRM32"/>
    <property type="match status" value="1"/>
</dbReference>
<dbReference type="InterPro" id="IPR044257">
    <property type="entry name" value="TRM32-like"/>
</dbReference>
<evidence type="ECO:0000313" key="3">
    <source>
        <dbReference type="EMBL" id="KAJ6424951.1"/>
    </source>
</evidence>
<feature type="compositionally biased region" description="Polar residues" evidence="1">
    <location>
        <begin position="407"/>
        <end position="418"/>
    </location>
</feature>
<dbReference type="EMBL" id="JAPFFJ010000006">
    <property type="protein sequence ID" value="KAJ6424951.1"/>
    <property type="molecule type" value="Genomic_DNA"/>
</dbReference>
<dbReference type="Pfam" id="PF12552">
    <property type="entry name" value="DUF3741"/>
    <property type="match status" value="1"/>
</dbReference>
<accession>A0AAD6KK52</accession>
<organism evidence="3 4">
    <name type="scientific">Salix udensis</name>
    <dbReference type="NCBI Taxonomy" id="889485"/>
    <lineage>
        <taxon>Eukaryota</taxon>
        <taxon>Viridiplantae</taxon>
        <taxon>Streptophyta</taxon>
        <taxon>Embryophyta</taxon>
        <taxon>Tracheophyta</taxon>
        <taxon>Spermatophyta</taxon>
        <taxon>Magnoliopsida</taxon>
        <taxon>eudicotyledons</taxon>
        <taxon>Gunneridae</taxon>
        <taxon>Pentapetalae</taxon>
        <taxon>rosids</taxon>
        <taxon>fabids</taxon>
        <taxon>Malpighiales</taxon>
        <taxon>Salicaceae</taxon>
        <taxon>Saliceae</taxon>
        <taxon>Salix</taxon>
    </lineage>
</organism>
<sequence>MVNDVISGYQYRRQEDRLTSMGRHLRRKVSDAGFEEYRPGCMWGMLHVLDYHYCHSSKKLPSTQKAWKRKTCCKNPRTVSFDLYTDEAQEYLSAKAVPFPVEQQAIRTSSTNRITRKAQIKALISKEIFARTRLQQTDPVHQLGPSSKCLATMDSDLSNPIIILHKSADTAASRLQIPSVSKTPEELRMHFPWRAVATHYIIPFHMLSVSAEKFHRPQFQESVDVLEIFKLNEKLLVEILKDPDIQSTHVQLPSKAKVRLRRSGSFPAADCSHIRVVRPSTIEHKLKEIWSFPKGVKSSIGTQEPRSAAFGPLRDFHEKSIDLKASDHGVTSIAQETQLSSLKPSQGLHKHRWHILLMSLVKGLQKKIKNALTESKRESNHVSTNASEEEMSEKLKDNTMNGDGIENPTSFQETNGFDNDLSKWSSSTHEKRILSKGVTEWLCSIV</sequence>
<reference evidence="3 4" key="1">
    <citation type="journal article" date="2023" name="Int. J. Mol. Sci.">
        <title>De Novo Assembly and Annotation of 11 Diverse Shrub Willow (Salix) Genomes Reveals Novel Gene Organization in Sex-Linked Regions.</title>
        <authorList>
            <person name="Hyden B."/>
            <person name="Feng K."/>
            <person name="Yates T.B."/>
            <person name="Jawdy S."/>
            <person name="Cereghino C."/>
            <person name="Smart L.B."/>
            <person name="Muchero W."/>
        </authorList>
    </citation>
    <scope>NUCLEOTIDE SEQUENCE [LARGE SCALE GENOMIC DNA]</scope>
    <source>
        <tissue evidence="3">Shoot tip</tissue>
    </source>
</reference>
<evidence type="ECO:0000259" key="2">
    <source>
        <dbReference type="Pfam" id="PF12552"/>
    </source>
</evidence>
<dbReference type="AlphaFoldDB" id="A0AAD6KK52"/>
<gene>
    <name evidence="3" type="ORF">OIU84_025676</name>
</gene>
<evidence type="ECO:0000313" key="4">
    <source>
        <dbReference type="Proteomes" id="UP001162972"/>
    </source>
</evidence>
<evidence type="ECO:0000256" key="1">
    <source>
        <dbReference type="SAM" id="MobiDB-lite"/>
    </source>
</evidence>
<feature type="region of interest" description="Disordered" evidence="1">
    <location>
        <begin position="372"/>
        <end position="418"/>
    </location>
</feature>
<feature type="domain" description="DUF3741" evidence="2">
    <location>
        <begin position="218"/>
        <end position="244"/>
    </location>
</feature>
<dbReference type="PANTHER" id="PTHR47071">
    <property type="entry name" value="PROTEIN TRM32"/>
    <property type="match status" value="1"/>
</dbReference>
<protein>
    <recommendedName>
        <fullName evidence="2">DUF3741 domain-containing protein</fullName>
    </recommendedName>
</protein>
<keyword evidence="4" id="KW-1185">Reference proteome</keyword>